<name>A0A1D1VDW6_RAMVA</name>
<dbReference type="Proteomes" id="UP000186922">
    <property type="component" value="Unassembled WGS sequence"/>
</dbReference>
<comment type="caution">
    <text evidence="1">The sequence shown here is derived from an EMBL/GenBank/DDBJ whole genome shotgun (WGS) entry which is preliminary data.</text>
</comment>
<sequence>MLPATYYARCRYELVPRATSYLYLSPYRSASCEYSIVDATLAALLSRHWTWLLQQESAIAEPVFRRTELIDPISSCRVPRLVLHSSISPTSKRTSLSRYLVLCVLAFNTWWQHQQIHYFVVQGYGTTV</sequence>
<evidence type="ECO:0000313" key="1">
    <source>
        <dbReference type="EMBL" id="GAU99844.1"/>
    </source>
</evidence>
<accession>A0A1D1VDW6</accession>
<proteinExistence type="predicted"/>
<evidence type="ECO:0000313" key="2">
    <source>
        <dbReference type="Proteomes" id="UP000186922"/>
    </source>
</evidence>
<gene>
    <name evidence="1" type="primary">RvY_10784</name>
    <name evidence="1" type="synonym">RvY_10784.1</name>
    <name evidence="1" type="ORF">RvY_10784-1</name>
</gene>
<reference evidence="1 2" key="1">
    <citation type="journal article" date="2016" name="Nat. Commun.">
        <title>Extremotolerant tardigrade genome and improved radiotolerance of human cultured cells by tardigrade-unique protein.</title>
        <authorList>
            <person name="Hashimoto T."/>
            <person name="Horikawa D.D."/>
            <person name="Saito Y."/>
            <person name="Kuwahara H."/>
            <person name="Kozuka-Hata H."/>
            <person name="Shin-I T."/>
            <person name="Minakuchi Y."/>
            <person name="Ohishi K."/>
            <person name="Motoyama A."/>
            <person name="Aizu T."/>
            <person name="Enomoto A."/>
            <person name="Kondo K."/>
            <person name="Tanaka S."/>
            <person name="Hara Y."/>
            <person name="Koshikawa S."/>
            <person name="Sagara H."/>
            <person name="Miura T."/>
            <person name="Yokobori S."/>
            <person name="Miyagawa K."/>
            <person name="Suzuki Y."/>
            <person name="Kubo T."/>
            <person name="Oyama M."/>
            <person name="Kohara Y."/>
            <person name="Fujiyama A."/>
            <person name="Arakawa K."/>
            <person name="Katayama T."/>
            <person name="Toyoda A."/>
            <person name="Kunieda T."/>
        </authorList>
    </citation>
    <scope>NUCLEOTIDE SEQUENCE [LARGE SCALE GENOMIC DNA]</scope>
    <source>
        <strain evidence="1 2">YOKOZUNA-1</strain>
    </source>
</reference>
<keyword evidence="2" id="KW-1185">Reference proteome</keyword>
<dbReference type="AlphaFoldDB" id="A0A1D1VDW6"/>
<dbReference type="EMBL" id="BDGG01000005">
    <property type="protein sequence ID" value="GAU99844.1"/>
    <property type="molecule type" value="Genomic_DNA"/>
</dbReference>
<organism evidence="1 2">
    <name type="scientific">Ramazzottius varieornatus</name>
    <name type="common">Water bear</name>
    <name type="synonym">Tardigrade</name>
    <dbReference type="NCBI Taxonomy" id="947166"/>
    <lineage>
        <taxon>Eukaryota</taxon>
        <taxon>Metazoa</taxon>
        <taxon>Ecdysozoa</taxon>
        <taxon>Tardigrada</taxon>
        <taxon>Eutardigrada</taxon>
        <taxon>Parachela</taxon>
        <taxon>Hypsibioidea</taxon>
        <taxon>Ramazzottiidae</taxon>
        <taxon>Ramazzottius</taxon>
    </lineage>
</organism>
<protein>
    <submittedName>
        <fullName evidence="1">Uncharacterized protein</fullName>
    </submittedName>
</protein>